<dbReference type="Proteomes" id="UP000214688">
    <property type="component" value="Chromosome"/>
</dbReference>
<feature type="region of interest" description="Disordered" evidence="1">
    <location>
        <begin position="81"/>
        <end position="101"/>
    </location>
</feature>
<dbReference type="RefSeq" id="WP_094235548.1">
    <property type="nucleotide sequence ID" value="NZ_CP022657.1"/>
</dbReference>
<dbReference type="EMBL" id="CP022657">
    <property type="protein sequence ID" value="ASS74294.1"/>
    <property type="molecule type" value="Genomic_DNA"/>
</dbReference>
<proteinExistence type="predicted"/>
<gene>
    <name evidence="3" type="ORF">CIG75_04370</name>
</gene>
<protein>
    <submittedName>
        <fullName evidence="3">Uncharacterized protein</fullName>
    </submittedName>
</protein>
<name>A0A223CYP6_9BACL</name>
<keyword evidence="2" id="KW-1133">Transmembrane helix</keyword>
<sequence>MQDRVELPESLERAFEQLKTTPTDFELAKERAAAWEQVRQTGRRRLFWSKWNHLLTGVVGLAVVALAIFIPVRMEGFLSSGQPLPPETKVPSVQSGDQDDWKQRETKYKSLGFTMFYRSPERNVELIYNAEAVFVVQDGEWTQLFAFTPDEQISFYGERDDSIALLVKNVTKQRANVEDRLYLLDFNTLQVQKLATTGEILVQREGDMRTDKVIFAQLDHSTLTQQIVAAEWKSGKLDVLLETKERYYNQLVMEDEYVVISNGYQILLKQGDKEWVTLAESKNGTAKVVRAEQGVLHFLADFVRDEPNKKMTGWQHTFYQYRLRTYELIPIMAAGSETRIIMTETPGPYEYLVSTWGENEPYEPTTSSKMRYGRLQLWQVGADGKTSQKIWDRPDVSYMDRVPMITGPETYPTRVLKLIPGPESNWSLSVDLESGVVKEETNVKQN</sequence>
<evidence type="ECO:0000256" key="2">
    <source>
        <dbReference type="SAM" id="Phobius"/>
    </source>
</evidence>
<evidence type="ECO:0000256" key="1">
    <source>
        <dbReference type="SAM" id="MobiDB-lite"/>
    </source>
</evidence>
<accession>A0A223CYP6</accession>
<keyword evidence="2" id="KW-0472">Membrane</keyword>
<keyword evidence="4" id="KW-1185">Reference proteome</keyword>
<evidence type="ECO:0000313" key="4">
    <source>
        <dbReference type="Proteomes" id="UP000214688"/>
    </source>
</evidence>
<dbReference type="AlphaFoldDB" id="A0A223CYP6"/>
<dbReference type="OrthoDB" id="2380062at2"/>
<evidence type="ECO:0000313" key="3">
    <source>
        <dbReference type="EMBL" id="ASS74294.1"/>
    </source>
</evidence>
<feature type="transmembrane region" description="Helical" evidence="2">
    <location>
        <begin position="53"/>
        <end position="72"/>
    </location>
</feature>
<reference evidence="3 4" key="1">
    <citation type="journal article" date="2015" name="Int. J. Syst. Evol. Microbiol.">
        <title>Tumebacillus algifaecis sp. nov., isolated from decomposing algal scum.</title>
        <authorList>
            <person name="Wu Y.F."/>
            <person name="Zhang B."/>
            <person name="Xing P."/>
            <person name="Wu Q.L."/>
            <person name="Liu S.J."/>
        </authorList>
    </citation>
    <scope>NUCLEOTIDE SEQUENCE [LARGE SCALE GENOMIC DNA]</scope>
    <source>
        <strain evidence="3 4">THMBR28</strain>
    </source>
</reference>
<organism evidence="3 4">
    <name type="scientific">Tumebacillus algifaecis</name>
    <dbReference type="NCBI Taxonomy" id="1214604"/>
    <lineage>
        <taxon>Bacteria</taxon>
        <taxon>Bacillati</taxon>
        <taxon>Bacillota</taxon>
        <taxon>Bacilli</taxon>
        <taxon>Bacillales</taxon>
        <taxon>Alicyclobacillaceae</taxon>
        <taxon>Tumebacillus</taxon>
    </lineage>
</organism>
<keyword evidence="2" id="KW-0812">Transmembrane</keyword>
<dbReference type="KEGG" id="tab:CIG75_04370"/>